<keyword evidence="4" id="KW-1185">Reference proteome</keyword>
<evidence type="ECO:0000256" key="1">
    <source>
        <dbReference type="SAM" id="MobiDB-lite"/>
    </source>
</evidence>
<dbReference type="InterPro" id="IPR024596">
    <property type="entry name" value="RNApol_su_b/EpuA"/>
</dbReference>
<feature type="compositionally biased region" description="Basic and acidic residues" evidence="1">
    <location>
        <begin position="1"/>
        <end position="18"/>
    </location>
</feature>
<evidence type="ECO:0000313" key="3">
    <source>
        <dbReference type="EMBL" id="MEI5909118.1"/>
    </source>
</evidence>
<dbReference type="RefSeq" id="WP_336588564.1">
    <property type="nucleotide sequence ID" value="NZ_JBBAXC010000020.1"/>
</dbReference>
<gene>
    <name evidence="3" type="ORF">WAK64_18875</name>
</gene>
<dbReference type="EMBL" id="JBBAXC010000020">
    <property type="protein sequence ID" value="MEI5909118.1"/>
    <property type="molecule type" value="Genomic_DNA"/>
</dbReference>
<dbReference type="Proteomes" id="UP001312865">
    <property type="component" value="Unassembled WGS sequence"/>
</dbReference>
<evidence type="ECO:0000256" key="2">
    <source>
        <dbReference type="SAM" id="Phobius"/>
    </source>
</evidence>
<dbReference type="GO" id="GO:0000428">
    <property type="term" value="C:DNA-directed RNA polymerase complex"/>
    <property type="evidence" value="ECO:0007669"/>
    <property type="project" value="UniProtKB-KW"/>
</dbReference>
<name>A0ABU8HJ21_9BACI</name>
<proteinExistence type="predicted"/>
<evidence type="ECO:0000313" key="4">
    <source>
        <dbReference type="Proteomes" id="UP001312865"/>
    </source>
</evidence>
<feature type="region of interest" description="Disordered" evidence="1">
    <location>
        <begin position="1"/>
        <end position="24"/>
    </location>
</feature>
<accession>A0ABU8HJ21</accession>
<protein>
    <submittedName>
        <fullName evidence="3">DNA-directed RNA polymerase subunit beta</fullName>
    </submittedName>
</protein>
<sequence>MNEKKVQHNEATREDQKKQKGKEKRTIRIRIIPIWARIILFVLLISGSLAAGLMVGYGFIGDGKPKDVFQKSTWTHIGDIVTGESKD</sequence>
<comment type="caution">
    <text evidence="3">The sequence shown here is derived from an EMBL/GenBank/DDBJ whole genome shotgun (WGS) entry which is preliminary data.</text>
</comment>
<reference evidence="3 4" key="1">
    <citation type="journal article" date="2018" name="J. Microbiol.">
        <title>Bacillus spongiae sp. nov., isolated from sponge of Jeju Island.</title>
        <authorList>
            <person name="Lee G.E."/>
            <person name="Im W.T."/>
            <person name="Park J.S."/>
        </authorList>
    </citation>
    <scope>NUCLEOTIDE SEQUENCE [LARGE SCALE GENOMIC DNA]</scope>
    <source>
        <strain evidence="3 4">135PIL107-10</strain>
    </source>
</reference>
<dbReference type="Pfam" id="PF11772">
    <property type="entry name" value="EpuA"/>
    <property type="match status" value="1"/>
</dbReference>
<organism evidence="3 4">
    <name type="scientific">Bacillus spongiae</name>
    <dbReference type="NCBI Taxonomy" id="2683610"/>
    <lineage>
        <taxon>Bacteria</taxon>
        <taxon>Bacillati</taxon>
        <taxon>Bacillota</taxon>
        <taxon>Bacilli</taxon>
        <taxon>Bacillales</taxon>
        <taxon>Bacillaceae</taxon>
        <taxon>Bacillus</taxon>
    </lineage>
</organism>
<keyword evidence="3" id="KW-0804">Transcription</keyword>
<keyword evidence="2" id="KW-0472">Membrane</keyword>
<keyword evidence="2" id="KW-0812">Transmembrane</keyword>
<keyword evidence="3" id="KW-0240">DNA-directed RNA polymerase</keyword>
<keyword evidence="2" id="KW-1133">Transmembrane helix</keyword>
<feature type="transmembrane region" description="Helical" evidence="2">
    <location>
        <begin position="34"/>
        <end position="60"/>
    </location>
</feature>